<organism evidence="1 2">
    <name type="scientific">Arctium lappa</name>
    <name type="common">Greater burdock</name>
    <name type="synonym">Lappa major</name>
    <dbReference type="NCBI Taxonomy" id="4217"/>
    <lineage>
        <taxon>Eukaryota</taxon>
        <taxon>Viridiplantae</taxon>
        <taxon>Streptophyta</taxon>
        <taxon>Embryophyta</taxon>
        <taxon>Tracheophyta</taxon>
        <taxon>Spermatophyta</taxon>
        <taxon>Magnoliopsida</taxon>
        <taxon>eudicotyledons</taxon>
        <taxon>Gunneridae</taxon>
        <taxon>Pentapetalae</taxon>
        <taxon>asterids</taxon>
        <taxon>campanulids</taxon>
        <taxon>Asterales</taxon>
        <taxon>Asteraceae</taxon>
        <taxon>Carduoideae</taxon>
        <taxon>Cardueae</taxon>
        <taxon>Arctiinae</taxon>
        <taxon>Arctium</taxon>
    </lineage>
</organism>
<keyword evidence="2" id="KW-1185">Reference proteome</keyword>
<reference evidence="2" key="1">
    <citation type="journal article" date="2022" name="Mol. Ecol. Resour.">
        <title>The genomes of chicory, endive, great burdock and yacon provide insights into Asteraceae palaeo-polyploidization history and plant inulin production.</title>
        <authorList>
            <person name="Fan W."/>
            <person name="Wang S."/>
            <person name="Wang H."/>
            <person name="Wang A."/>
            <person name="Jiang F."/>
            <person name="Liu H."/>
            <person name="Zhao H."/>
            <person name="Xu D."/>
            <person name="Zhang Y."/>
        </authorList>
    </citation>
    <scope>NUCLEOTIDE SEQUENCE [LARGE SCALE GENOMIC DNA]</scope>
    <source>
        <strain evidence="2">cv. Niubang</strain>
    </source>
</reference>
<dbReference type="EMBL" id="CM042049">
    <property type="protein sequence ID" value="KAI3746091.1"/>
    <property type="molecule type" value="Genomic_DNA"/>
</dbReference>
<sequence length="102" mass="12125">MGTVDKMVRKFLSCNFNVMLFHYDGIVDAWKELDWVSRVVHVSAVNQTKWWFAKRFLHPDIVAEYSHIFLWDEDLGVENFDPDRVLSEFQHDSRMIGIMMDA</sequence>
<comment type="caution">
    <text evidence="1">The sequence shown here is derived from an EMBL/GenBank/DDBJ whole genome shotgun (WGS) entry which is preliminary data.</text>
</comment>
<gene>
    <name evidence="1" type="ORF">L6452_08512</name>
</gene>
<protein>
    <submittedName>
        <fullName evidence="1">Uncharacterized protein</fullName>
    </submittedName>
</protein>
<reference evidence="1 2" key="2">
    <citation type="journal article" date="2022" name="Mol. Ecol. Resour.">
        <title>The genomes of chicory, endive, great burdock and yacon provide insights into Asteraceae paleo-polyploidization history and plant inulin production.</title>
        <authorList>
            <person name="Fan W."/>
            <person name="Wang S."/>
            <person name="Wang H."/>
            <person name="Wang A."/>
            <person name="Jiang F."/>
            <person name="Liu H."/>
            <person name="Zhao H."/>
            <person name="Xu D."/>
            <person name="Zhang Y."/>
        </authorList>
    </citation>
    <scope>NUCLEOTIDE SEQUENCE [LARGE SCALE GENOMIC DNA]</scope>
    <source>
        <strain evidence="2">cv. Niubang</strain>
    </source>
</reference>
<accession>A0ACB9DHZ1</accession>
<name>A0ACB9DHZ1_ARCLA</name>
<evidence type="ECO:0000313" key="1">
    <source>
        <dbReference type="EMBL" id="KAI3746091.1"/>
    </source>
</evidence>
<dbReference type="Proteomes" id="UP001055879">
    <property type="component" value="Linkage Group LG03"/>
</dbReference>
<evidence type="ECO:0000313" key="2">
    <source>
        <dbReference type="Proteomes" id="UP001055879"/>
    </source>
</evidence>
<proteinExistence type="predicted"/>